<comment type="similarity">
    <text evidence="1">Belongs to the ABC transporter superfamily.</text>
</comment>
<dbReference type="GO" id="GO:0005524">
    <property type="term" value="F:ATP binding"/>
    <property type="evidence" value="ECO:0007669"/>
    <property type="project" value="UniProtKB-KW"/>
</dbReference>
<dbReference type="InterPro" id="IPR003439">
    <property type="entry name" value="ABC_transporter-like_ATP-bd"/>
</dbReference>
<keyword evidence="4 6" id="KW-0067">ATP-binding</keyword>
<protein>
    <submittedName>
        <fullName evidence="6">ABC transporter, ATP-binding protein</fullName>
    </submittedName>
</protein>
<dbReference type="SMART" id="SM00382">
    <property type="entry name" value="AAA"/>
    <property type="match status" value="1"/>
</dbReference>
<dbReference type="PANTHER" id="PTHR43335:SF4">
    <property type="entry name" value="ABC TRANSPORTER, ATP-BINDING PROTEIN"/>
    <property type="match status" value="1"/>
</dbReference>
<evidence type="ECO:0000313" key="7">
    <source>
        <dbReference type="Proteomes" id="UP000001733"/>
    </source>
</evidence>
<dbReference type="PANTHER" id="PTHR43335">
    <property type="entry name" value="ABC TRANSPORTER, ATP-BINDING PROTEIN"/>
    <property type="match status" value="1"/>
</dbReference>
<dbReference type="PaxDb" id="309799-DICTH_0215"/>
<evidence type="ECO:0000256" key="3">
    <source>
        <dbReference type="ARBA" id="ARBA00022741"/>
    </source>
</evidence>
<dbReference type="Pfam" id="PF13732">
    <property type="entry name" value="DrrA1-3_C"/>
    <property type="match status" value="1"/>
</dbReference>
<dbReference type="Gene3D" id="3.40.50.300">
    <property type="entry name" value="P-loop containing nucleotide triphosphate hydrolases"/>
    <property type="match status" value="1"/>
</dbReference>
<reference evidence="6 7" key="1">
    <citation type="journal article" date="2014" name="Genome Announc.">
        <title>Complete Genome Sequence of the Extreme Thermophile Dictyoglomus thermophilum H-6-12.</title>
        <authorList>
            <person name="Coil D.A."/>
            <person name="Badger J.H."/>
            <person name="Forberger H.C."/>
            <person name="Riggs F."/>
            <person name="Madupu R."/>
            <person name="Fedorova N."/>
            <person name="Ward N."/>
            <person name="Robb F.T."/>
            <person name="Eisen J.A."/>
        </authorList>
    </citation>
    <scope>NUCLEOTIDE SEQUENCE [LARGE SCALE GENOMIC DNA]</scope>
    <source>
        <strain evidence="7">ATCC 35947 / DSM 3960 / H-6-12</strain>
    </source>
</reference>
<dbReference type="EMBL" id="CP001146">
    <property type="protein sequence ID" value="ACI18268.1"/>
    <property type="molecule type" value="Genomic_DNA"/>
</dbReference>
<dbReference type="RefSeq" id="WP_012546900.1">
    <property type="nucleotide sequence ID" value="NC_011297.1"/>
</dbReference>
<sequence length="309" mass="35428">MGDFVISFNNVVKKYEKTLALNKASFQVKKGEIFGYIGPNGAGKTTTIRILLGLLKPNDGEVKVFGYDISELDKIKGRIGFMLEERGLYENLTGYENLEFYSILYKVPKKIRENRIKELIELVGLSGREKEKVKNYSTGMRQRLCLARSLLHEPELLLLDEPTTGLDVEGQKFIRDFLVNLANNKNVTIFITSHNLYEISQICTRIGIINKGEIVACGTLSELQRAFDRKEVEISIDKPLQEVEVPLRNLPFVQNVKEEEGKIIVSLENKDKLPDLLLWFTQNNIKVWKINEIKNSLEDIYLSIVKEEK</sequence>
<dbReference type="Pfam" id="PF00005">
    <property type="entry name" value="ABC_tran"/>
    <property type="match status" value="1"/>
</dbReference>
<dbReference type="STRING" id="309799.DICTH_0215"/>
<evidence type="ECO:0000313" key="6">
    <source>
        <dbReference type="EMBL" id="ACI18268.1"/>
    </source>
</evidence>
<keyword evidence="3" id="KW-0547">Nucleotide-binding</keyword>
<evidence type="ECO:0000259" key="5">
    <source>
        <dbReference type="PROSITE" id="PS50893"/>
    </source>
</evidence>
<dbReference type="AlphaFoldDB" id="B5YBZ0"/>
<dbReference type="InterPro" id="IPR025302">
    <property type="entry name" value="DrrA1/2-like_C"/>
</dbReference>
<dbReference type="eggNOG" id="COG1131">
    <property type="taxonomic scope" value="Bacteria"/>
</dbReference>
<dbReference type="SUPFAM" id="SSF52540">
    <property type="entry name" value="P-loop containing nucleoside triphosphate hydrolases"/>
    <property type="match status" value="1"/>
</dbReference>
<proteinExistence type="inferred from homology"/>
<dbReference type="InterPro" id="IPR027417">
    <property type="entry name" value="P-loop_NTPase"/>
</dbReference>
<dbReference type="InterPro" id="IPR003593">
    <property type="entry name" value="AAA+_ATPase"/>
</dbReference>
<evidence type="ECO:0000256" key="1">
    <source>
        <dbReference type="ARBA" id="ARBA00005417"/>
    </source>
</evidence>
<keyword evidence="2" id="KW-0813">Transport</keyword>
<dbReference type="HOGENOM" id="CLU_000604_1_2_0"/>
<dbReference type="OrthoDB" id="9804819at2"/>
<dbReference type="GO" id="GO:0016887">
    <property type="term" value="F:ATP hydrolysis activity"/>
    <property type="evidence" value="ECO:0007669"/>
    <property type="project" value="InterPro"/>
</dbReference>
<evidence type="ECO:0000256" key="4">
    <source>
        <dbReference type="ARBA" id="ARBA00022840"/>
    </source>
</evidence>
<accession>B5YBZ0</accession>
<dbReference type="PROSITE" id="PS50893">
    <property type="entry name" value="ABC_TRANSPORTER_2"/>
    <property type="match status" value="1"/>
</dbReference>
<dbReference type="KEGG" id="dth:DICTH_0215"/>
<feature type="domain" description="ABC transporter" evidence="5">
    <location>
        <begin position="6"/>
        <end position="236"/>
    </location>
</feature>
<evidence type="ECO:0000256" key="2">
    <source>
        <dbReference type="ARBA" id="ARBA00022448"/>
    </source>
</evidence>
<gene>
    <name evidence="6" type="ordered locus">DICTH_0215</name>
</gene>
<dbReference type="Proteomes" id="UP000001733">
    <property type="component" value="Chromosome"/>
</dbReference>
<keyword evidence="7" id="KW-1185">Reference proteome</keyword>
<name>B5YBZ0_DICT6</name>
<organism evidence="6 7">
    <name type="scientific">Dictyoglomus thermophilum (strain ATCC 35947 / DSM 3960 / H-6-12)</name>
    <dbReference type="NCBI Taxonomy" id="309799"/>
    <lineage>
        <taxon>Bacteria</taxon>
        <taxon>Pseudomonadati</taxon>
        <taxon>Dictyoglomota</taxon>
        <taxon>Dictyoglomia</taxon>
        <taxon>Dictyoglomales</taxon>
        <taxon>Dictyoglomaceae</taxon>
        <taxon>Dictyoglomus</taxon>
    </lineage>
</organism>